<dbReference type="InterPro" id="IPR011989">
    <property type="entry name" value="ARM-like"/>
</dbReference>
<dbReference type="Pfam" id="PF00514">
    <property type="entry name" value="Arm"/>
    <property type="match status" value="1"/>
</dbReference>
<dbReference type="AlphaFoldDB" id="A0A819I7W2"/>
<gene>
    <name evidence="1" type="ORF">OTI717_LOCUS24213</name>
</gene>
<dbReference type="SMART" id="SM00185">
    <property type="entry name" value="ARM"/>
    <property type="match status" value="3"/>
</dbReference>
<dbReference type="InterPro" id="IPR016024">
    <property type="entry name" value="ARM-type_fold"/>
</dbReference>
<dbReference type="Gene3D" id="1.25.10.10">
    <property type="entry name" value="Leucine-rich Repeat Variant"/>
    <property type="match status" value="1"/>
</dbReference>
<name>A0A819I7W2_9BILA</name>
<dbReference type="GO" id="GO:0007155">
    <property type="term" value="P:cell adhesion"/>
    <property type="evidence" value="ECO:0007669"/>
    <property type="project" value="InterPro"/>
</dbReference>
<dbReference type="GO" id="GO:0045296">
    <property type="term" value="F:cadherin binding"/>
    <property type="evidence" value="ECO:0007669"/>
    <property type="project" value="InterPro"/>
</dbReference>
<evidence type="ECO:0000313" key="1">
    <source>
        <dbReference type="EMBL" id="CAF3909360.1"/>
    </source>
</evidence>
<accession>A0A819I7W2</accession>
<dbReference type="PANTHER" id="PTHR45976">
    <property type="entry name" value="ARMADILLO SEGMENT POLARITY PROTEIN"/>
    <property type="match status" value="1"/>
</dbReference>
<reference evidence="1" key="1">
    <citation type="submission" date="2021-02" db="EMBL/GenBank/DDBJ databases">
        <authorList>
            <person name="Nowell W R."/>
        </authorList>
    </citation>
    <scope>NUCLEOTIDE SEQUENCE</scope>
</reference>
<dbReference type="Proteomes" id="UP000663823">
    <property type="component" value="Unassembled WGS sequence"/>
</dbReference>
<dbReference type="EMBL" id="CAJOAX010004511">
    <property type="protein sequence ID" value="CAF3909360.1"/>
    <property type="molecule type" value="Genomic_DNA"/>
</dbReference>
<dbReference type="InterPro" id="IPR000225">
    <property type="entry name" value="Armadillo"/>
</dbReference>
<sequence length="374" mass="43471">MNENNLSYTELRNLSKEIDYEKQNAKLIVFELIDLLNDERSYRDIGIITEITKTIHLLIKQGGSRRKEILAHPNLITSLIKLFNTDNDLTRLLSSLFHDLSTEEDGIRLLLLTGVIPILLQTLESLNDDVINFVLTTLRNCLIGLNNESAKEIQIHNGCIIFISLLIHRHSNKQMNFLADCLLRLAMFNTNAQIYLQTSKLFLQELVTILDETNYNKLSFTLIRMLPLLSSNINTKSILIQFNIIPILERILHMKHDYKIQRYCLLTLRNLSDQIIHMDNFDSLIVTLIQILSSNNDIHIKIYIVDILSNLSCENQSNKSLMIRNNVIQLLVNIIIQTDQRDDIIEPTVSRKLTKEKIYEKFIIENEKVKKVQY</sequence>
<evidence type="ECO:0000313" key="2">
    <source>
        <dbReference type="Proteomes" id="UP000663823"/>
    </source>
</evidence>
<dbReference type="SUPFAM" id="SSF48371">
    <property type="entry name" value="ARM repeat"/>
    <property type="match status" value="1"/>
</dbReference>
<proteinExistence type="predicted"/>
<dbReference type="InterPro" id="IPR013284">
    <property type="entry name" value="Beta-catenin"/>
</dbReference>
<comment type="caution">
    <text evidence="1">The sequence shown here is derived from an EMBL/GenBank/DDBJ whole genome shotgun (WGS) entry which is preliminary data.</text>
</comment>
<organism evidence="1 2">
    <name type="scientific">Rotaria sordida</name>
    <dbReference type="NCBI Taxonomy" id="392033"/>
    <lineage>
        <taxon>Eukaryota</taxon>
        <taxon>Metazoa</taxon>
        <taxon>Spiralia</taxon>
        <taxon>Gnathifera</taxon>
        <taxon>Rotifera</taxon>
        <taxon>Eurotatoria</taxon>
        <taxon>Bdelloidea</taxon>
        <taxon>Philodinida</taxon>
        <taxon>Philodinidae</taxon>
        <taxon>Rotaria</taxon>
    </lineage>
</organism>
<dbReference type="PRINTS" id="PR01869">
    <property type="entry name" value="BCATNINFAMLY"/>
</dbReference>
<protein>
    <submittedName>
        <fullName evidence="1">Uncharacterized protein</fullName>
    </submittedName>
</protein>